<reference evidence="3 4" key="1">
    <citation type="journal article" date="2015" name="Stand. Genomic Sci.">
        <title>Genomic Encyclopedia of Bacterial and Archaeal Type Strains, Phase III: the genomes of soil and plant-associated and newly described type strains.</title>
        <authorList>
            <person name="Whitman W.B."/>
            <person name="Woyke T."/>
            <person name="Klenk H.P."/>
            <person name="Zhou Y."/>
            <person name="Lilburn T.G."/>
            <person name="Beck B.J."/>
            <person name="De Vos P."/>
            <person name="Vandamme P."/>
            <person name="Eisen J.A."/>
            <person name="Garrity G."/>
            <person name="Hugenholtz P."/>
            <person name="Kyrpides N.C."/>
        </authorList>
    </citation>
    <scope>NUCLEOTIDE SEQUENCE [LARGE SCALE GENOMIC DNA]</scope>
    <source>
        <strain evidence="3 4">CGMCC 1.10685</strain>
    </source>
</reference>
<evidence type="ECO:0000313" key="3">
    <source>
        <dbReference type="EMBL" id="TWI42081.1"/>
    </source>
</evidence>
<dbReference type="InterPro" id="IPR036641">
    <property type="entry name" value="HPT_dom_sf"/>
</dbReference>
<feature type="domain" description="HPt" evidence="2">
    <location>
        <begin position="41"/>
        <end position="105"/>
    </location>
</feature>
<evidence type="ECO:0000313" key="4">
    <source>
        <dbReference type="Proteomes" id="UP000315112"/>
    </source>
</evidence>
<name>A0A562PCD6_9BURK</name>
<comment type="caution">
    <text evidence="3">The sequence shown here is derived from an EMBL/GenBank/DDBJ whole genome shotgun (WGS) entry which is preliminary data.</text>
</comment>
<evidence type="ECO:0000259" key="2">
    <source>
        <dbReference type="Pfam" id="PF01627"/>
    </source>
</evidence>
<dbReference type="AlphaFoldDB" id="A0A562PCD6"/>
<dbReference type="SUPFAM" id="SSF47226">
    <property type="entry name" value="Histidine-containing phosphotransfer domain, HPT domain"/>
    <property type="match status" value="1"/>
</dbReference>
<dbReference type="Pfam" id="PF01627">
    <property type="entry name" value="Hpt"/>
    <property type="match status" value="1"/>
</dbReference>
<dbReference type="GO" id="GO:0004672">
    <property type="term" value="F:protein kinase activity"/>
    <property type="evidence" value="ECO:0007669"/>
    <property type="project" value="UniProtKB-ARBA"/>
</dbReference>
<sequence>MDSTQAVLDIEQGIARLMGNSRIYFNALKRFGIQIAAAHGIAEQLAAGDHAGAQRTIHTLKGTAGLLGAGEVQALAIKVEAALTGGDTAPALLDELAAALDRVQARIDTAVAESAPPPQQREAMTPPEDINELLDRLAALFDEGNGAAIDLLEQWESVLEEAVGQAAWQAVARAAYDYDFESALAALESARRPD</sequence>
<organism evidence="3 4">
    <name type="scientific">Pseudoduganella flava</name>
    <dbReference type="NCBI Taxonomy" id="871742"/>
    <lineage>
        <taxon>Bacteria</taxon>
        <taxon>Pseudomonadati</taxon>
        <taxon>Pseudomonadota</taxon>
        <taxon>Betaproteobacteria</taxon>
        <taxon>Burkholderiales</taxon>
        <taxon>Oxalobacteraceae</taxon>
        <taxon>Telluria group</taxon>
        <taxon>Pseudoduganella</taxon>
    </lineage>
</organism>
<dbReference type="EMBL" id="VLKW01000016">
    <property type="protein sequence ID" value="TWI42081.1"/>
    <property type="molecule type" value="Genomic_DNA"/>
</dbReference>
<dbReference type="GO" id="GO:0000160">
    <property type="term" value="P:phosphorelay signal transduction system"/>
    <property type="evidence" value="ECO:0007669"/>
    <property type="project" value="UniProtKB-KW"/>
</dbReference>
<gene>
    <name evidence="3" type="ORF">IP92_05612</name>
</gene>
<evidence type="ECO:0000256" key="1">
    <source>
        <dbReference type="ARBA" id="ARBA00023012"/>
    </source>
</evidence>
<proteinExistence type="predicted"/>
<dbReference type="InterPro" id="IPR008207">
    <property type="entry name" value="Sig_transdc_His_kin_Hpt_dom"/>
</dbReference>
<accession>A0A562PCD6</accession>
<dbReference type="Gene3D" id="1.20.120.160">
    <property type="entry name" value="HPT domain"/>
    <property type="match status" value="1"/>
</dbReference>
<protein>
    <submittedName>
        <fullName evidence="3">Hpt domain-containing protein</fullName>
    </submittedName>
</protein>
<keyword evidence="1" id="KW-0902">Two-component regulatory system</keyword>
<dbReference type="Proteomes" id="UP000315112">
    <property type="component" value="Unassembled WGS sequence"/>
</dbReference>